<evidence type="ECO:0000313" key="4">
    <source>
        <dbReference type="Proteomes" id="UP000191094"/>
    </source>
</evidence>
<dbReference type="OrthoDB" id="9804804at2"/>
<keyword evidence="1" id="KW-0472">Membrane</keyword>
<keyword evidence="1" id="KW-1133">Transmembrane helix</keyword>
<feature type="domain" description="Inner membrane protein YgaP-like transmembrane" evidence="2">
    <location>
        <begin position="1"/>
        <end position="59"/>
    </location>
</feature>
<keyword evidence="1" id="KW-0812">Transmembrane</keyword>
<dbReference type="InterPro" id="IPR021309">
    <property type="entry name" value="YgaP-like_TM"/>
</dbReference>
<dbReference type="Proteomes" id="UP000191094">
    <property type="component" value="Unassembled WGS sequence"/>
</dbReference>
<protein>
    <recommendedName>
        <fullName evidence="2">Inner membrane protein YgaP-like transmembrane domain-containing protein</fullName>
    </recommendedName>
</protein>
<evidence type="ECO:0000256" key="1">
    <source>
        <dbReference type="SAM" id="Phobius"/>
    </source>
</evidence>
<sequence length="60" mass="6744">MKINVGQTERALRIIIGVVILGLGLYFQNWWGLVGLIPLVTGSIRFCPLYRLLGINSCKR</sequence>
<evidence type="ECO:0000259" key="2">
    <source>
        <dbReference type="Pfam" id="PF11127"/>
    </source>
</evidence>
<dbReference type="Pfam" id="PF11127">
    <property type="entry name" value="YgaP-like_TM"/>
    <property type="match status" value="1"/>
</dbReference>
<organism evidence="3 4">
    <name type="scientific">Lwoffella lincolnii</name>
    <dbReference type="NCBI Taxonomy" id="90241"/>
    <lineage>
        <taxon>Bacteria</taxon>
        <taxon>Pseudomonadati</taxon>
        <taxon>Pseudomonadota</taxon>
        <taxon>Gammaproteobacteria</taxon>
        <taxon>Moraxellales</taxon>
        <taxon>Moraxellaceae</taxon>
        <taxon>Lwoffella</taxon>
    </lineage>
</organism>
<keyword evidence="4" id="KW-1185">Reference proteome</keyword>
<name>A0A1T0CEA3_9GAMM</name>
<evidence type="ECO:0000313" key="3">
    <source>
        <dbReference type="EMBL" id="OOS20676.1"/>
    </source>
</evidence>
<accession>A0A1T0CEA3</accession>
<feature type="transmembrane region" description="Helical" evidence="1">
    <location>
        <begin position="12"/>
        <end position="27"/>
    </location>
</feature>
<dbReference type="AlphaFoldDB" id="A0A1T0CEA3"/>
<dbReference type="EMBL" id="MUYT01000007">
    <property type="protein sequence ID" value="OOS20676.1"/>
    <property type="molecule type" value="Genomic_DNA"/>
</dbReference>
<dbReference type="RefSeq" id="WP_078307388.1">
    <property type="nucleotide sequence ID" value="NZ_MUYT01000007.1"/>
</dbReference>
<comment type="caution">
    <text evidence="3">The sequence shown here is derived from an EMBL/GenBank/DDBJ whole genome shotgun (WGS) entry which is preliminary data.</text>
</comment>
<proteinExistence type="predicted"/>
<reference evidence="3 4" key="1">
    <citation type="submission" date="2017-02" db="EMBL/GenBank/DDBJ databases">
        <title>Draft genome sequence of Moraxella lincolnii CCUG 9405T type strain.</title>
        <authorList>
            <person name="Salva-Serra F."/>
            <person name="Engstrom-Jakobsson H."/>
            <person name="Thorell K."/>
            <person name="Jaen-Luchoro D."/>
            <person name="Gonzales-Siles L."/>
            <person name="Karlsson R."/>
            <person name="Yazdan S."/>
            <person name="Boulund F."/>
            <person name="Johnning A."/>
            <person name="Engstrand L."/>
            <person name="Kristiansson E."/>
            <person name="Moore E."/>
        </authorList>
    </citation>
    <scope>NUCLEOTIDE SEQUENCE [LARGE SCALE GENOMIC DNA]</scope>
    <source>
        <strain evidence="3 4">CCUG 9405</strain>
    </source>
</reference>
<gene>
    <name evidence="3" type="ORF">B0682_05930</name>
</gene>